<dbReference type="PANTHER" id="PTHR19241">
    <property type="entry name" value="ATP-BINDING CASSETTE TRANSPORTER"/>
    <property type="match status" value="1"/>
</dbReference>
<evidence type="ECO:0000256" key="4">
    <source>
        <dbReference type="ARBA" id="ARBA00022989"/>
    </source>
</evidence>
<dbReference type="Proteomes" id="UP000594261">
    <property type="component" value="Chromosome 3"/>
</dbReference>
<protein>
    <recommendedName>
        <fullName evidence="7">ABC-2 type transporter transmembrane domain-containing protein</fullName>
    </recommendedName>
</protein>
<dbReference type="InParanoid" id="A0A7N2R0R5"/>
<evidence type="ECO:0000313" key="8">
    <source>
        <dbReference type="EnsemblPlants" id="QL03p009016:mrna:CDS:1"/>
    </source>
</evidence>
<keyword evidence="4 6" id="KW-1133">Transmembrane helix</keyword>
<evidence type="ECO:0000256" key="3">
    <source>
        <dbReference type="ARBA" id="ARBA00022692"/>
    </source>
</evidence>
<sequence length="135" mass="15199">MAGMYLPVFYPISWVVGEIPYFLMATLAVVGIENGMVGIGTQCPSKFIKYWIVLFLFTLCLIYFGMMITFLAPVPTLATFAISIVTSLWVSASNVVVLLSDIKFYRWMYWSNPIQYAMNVMTSISFYCNTEGCGS</sequence>
<accession>A0A7N2R0R5</accession>
<dbReference type="InterPro" id="IPR013525">
    <property type="entry name" value="ABC2_TM"/>
</dbReference>
<evidence type="ECO:0000259" key="7">
    <source>
        <dbReference type="Pfam" id="PF01061"/>
    </source>
</evidence>
<evidence type="ECO:0000256" key="1">
    <source>
        <dbReference type="ARBA" id="ARBA00004141"/>
    </source>
</evidence>
<evidence type="ECO:0000256" key="6">
    <source>
        <dbReference type="SAM" id="Phobius"/>
    </source>
</evidence>
<dbReference type="GO" id="GO:0005886">
    <property type="term" value="C:plasma membrane"/>
    <property type="evidence" value="ECO:0007669"/>
    <property type="project" value="UniProtKB-ARBA"/>
</dbReference>
<dbReference type="Gramene" id="QL03p009016:mrna">
    <property type="protein sequence ID" value="QL03p009016:mrna:CDS:1"/>
    <property type="gene ID" value="QL03p009016"/>
</dbReference>
<feature type="transmembrane region" description="Helical" evidence="6">
    <location>
        <begin position="51"/>
        <end position="71"/>
    </location>
</feature>
<dbReference type="AlphaFoldDB" id="A0A7N2R0R5"/>
<evidence type="ECO:0000256" key="2">
    <source>
        <dbReference type="ARBA" id="ARBA00022448"/>
    </source>
</evidence>
<comment type="subcellular location">
    <subcellularLocation>
        <location evidence="1">Membrane</location>
        <topology evidence="1">Multi-pass membrane protein</topology>
    </subcellularLocation>
</comment>
<dbReference type="EMBL" id="LRBV02000003">
    <property type="status" value="NOT_ANNOTATED_CDS"/>
    <property type="molecule type" value="Genomic_DNA"/>
</dbReference>
<dbReference type="Pfam" id="PF01061">
    <property type="entry name" value="ABC2_membrane"/>
    <property type="match status" value="1"/>
</dbReference>
<proteinExistence type="predicted"/>
<feature type="domain" description="ABC-2 type transporter transmembrane" evidence="7">
    <location>
        <begin position="2"/>
        <end position="124"/>
    </location>
</feature>
<keyword evidence="9" id="KW-1185">Reference proteome</keyword>
<name>A0A7N2R0R5_QUELO</name>
<evidence type="ECO:0000256" key="5">
    <source>
        <dbReference type="ARBA" id="ARBA00023136"/>
    </source>
</evidence>
<reference evidence="8" key="2">
    <citation type="submission" date="2021-01" db="UniProtKB">
        <authorList>
            <consortium name="EnsemblPlants"/>
        </authorList>
    </citation>
    <scope>IDENTIFICATION</scope>
</reference>
<evidence type="ECO:0000313" key="9">
    <source>
        <dbReference type="Proteomes" id="UP000594261"/>
    </source>
</evidence>
<keyword evidence="5 6" id="KW-0472">Membrane</keyword>
<keyword evidence="2" id="KW-0813">Transport</keyword>
<reference evidence="8 9" key="1">
    <citation type="journal article" date="2016" name="G3 (Bethesda)">
        <title>First Draft Assembly and Annotation of the Genome of a California Endemic Oak Quercus lobata Nee (Fagaceae).</title>
        <authorList>
            <person name="Sork V.L."/>
            <person name="Fitz-Gibbon S.T."/>
            <person name="Puiu D."/>
            <person name="Crepeau M."/>
            <person name="Gugger P.F."/>
            <person name="Sherman R."/>
            <person name="Stevens K."/>
            <person name="Langley C.H."/>
            <person name="Pellegrini M."/>
            <person name="Salzberg S.L."/>
        </authorList>
    </citation>
    <scope>NUCLEOTIDE SEQUENCE [LARGE SCALE GENOMIC DNA]</scope>
    <source>
        <strain evidence="8 9">cv. SW786</strain>
    </source>
</reference>
<feature type="transmembrane region" description="Helical" evidence="6">
    <location>
        <begin position="20"/>
        <end position="39"/>
    </location>
</feature>
<organism evidence="8 9">
    <name type="scientific">Quercus lobata</name>
    <name type="common">Valley oak</name>
    <dbReference type="NCBI Taxonomy" id="97700"/>
    <lineage>
        <taxon>Eukaryota</taxon>
        <taxon>Viridiplantae</taxon>
        <taxon>Streptophyta</taxon>
        <taxon>Embryophyta</taxon>
        <taxon>Tracheophyta</taxon>
        <taxon>Spermatophyta</taxon>
        <taxon>Magnoliopsida</taxon>
        <taxon>eudicotyledons</taxon>
        <taxon>Gunneridae</taxon>
        <taxon>Pentapetalae</taxon>
        <taxon>rosids</taxon>
        <taxon>fabids</taxon>
        <taxon>Fagales</taxon>
        <taxon>Fagaceae</taxon>
        <taxon>Quercus</taxon>
    </lineage>
</organism>
<dbReference type="EnsemblPlants" id="QL03p009016:mrna">
    <property type="protein sequence ID" value="QL03p009016:mrna:CDS:1"/>
    <property type="gene ID" value="QL03p009016"/>
</dbReference>
<keyword evidence="3 6" id="KW-0812">Transmembrane</keyword>
<dbReference type="GO" id="GO:0140359">
    <property type="term" value="F:ABC-type transporter activity"/>
    <property type="evidence" value="ECO:0007669"/>
    <property type="project" value="InterPro"/>
</dbReference>
<feature type="transmembrane region" description="Helical" evidence="6">
    <location>
        <begin position="77"/>
        <end position="99"/>
    </location>
</feature>